<sequence>MVSLSQLPVEILFDILGYLVPVYPSPIQTRIETFSLSGLRLPSLLEMYFLERQAFTQLSFVSKTWRSVIQTLAVEVFPVPFSLDLVKLRPILESYGSHVRTLSIDAVEMTGGGTQRIAAEQYNEIVHVLTEIAPALFNIHSLQIHGLIKSKLPTTIFQQFPFLSILHWHSRLCDDTFFNVLVSLTDQLEELRMDCWSSCGCKDHPSFRQLMATFPKSFTRLRRVEFYHGFMEAEDIHALLSLGSFGLPMTLSELKFHRCSNISNPDLIDILRIPNLDRQLQHLSICLDRRYTYSEGYVHFASTFLKVCRWLKDFIYLNPSIPESIFPHIPSTLNRLTIAMFPSHWPILCKEYKPGDLFLLLEQLGHMKLTHLALVYHSTSDMIMMEKMWGKDIAGRIQAKAEQSGLRITFTECDWHAGGFMKHTPSHDFWRS</sequence>
<name>A0A8H5GUJ6_9AGAR</name>
<dbReference type="AlphaFoldDB" id="A0A8H5GUJ6"/>
<evidence type="ECO:0000313" key="1">
    <source>
        <dbReference type="EMBL" id="KAF5371264.1"/>
    </source>
</evidence>
<keyword evidence="2" id="KW-1185">Reference proteome</keyword>
<dbReference type="Gene3D" id="3.80.10.10">
    <property type="entry name" value="Ribonuclease Inhibitor"/>
    <property type="match status" value="1"/>
</dbReference>
<dbReference type="Proteomes" id="UP000559256">
    <property type="component" value="Unassembled WGS sequence"/>
</dbReference>
<gene>
    <name evidence="1" type="ORF">D9758_004140</name>
</gene>
<reference evidence="1 2" key="1">
    <citation type="journal article" date="2020" name="ISME J.">
        <title>Uncovering the hidden diversity of litter-decomposition mechanisms in mushroom-forming fungi.</title>
        <authorList>
            <person name="Floudas D."/>
            <person name="Bentzer J."/>
            <person name="Ahren D."/>
            <person name="Johansson T."/>
            <person name="Persson P."/>
            <person name="Tunlid A."/>
        </authorList>
    </citation>
    <scope>NUCLEOTIDE SEQUENCE [LARGE SCALE GENOMIC DNA]</scope>
    <source>
        <strain evidence="1 2">CBS 291.85</strain>
    </source>
</reference>
<protein>
    <recommendedName>
        <fullName evidence="3">F-box domain-containing protein</fullName>
    </recommendedName>
</protein>
<dbReference type="InterPro" id="IPR032675">
    <property type="entry name" value="LRR_dom_sf"/>
</dbReference>
<comment type="caution">
    <text evidence="1">The sequence shown here is derived from an EMBL/GenBank/DDBJ whole genome shotgun (WGS) entry which is preliminary data.</text>
</comment>
<proteinExistence type="predicted"/>
<dbReference type="EMBL" id="JAACJM010000009">
    <property type="protein sequence ID" value="KAF5371264.1"/>
    <property type="molecule type" value="Genomic_DNA"/>
</dbReference>
<dbReference type="SUPFAM" id="SSF52047">
    <property type="entry name" value="RNI-like"/>
    <property type="match status" value="1"/>
</dbReference>
<evidence type="ECO:0000313" key="2">
    <source>
        <dbReference type="Proteomes" id="UP000559256"/>
    </source>
</evidence>
<organism evidence="1 2">
    <name type="scientific">Tetrapyrgos nigripes</name>
    <dbReference type="NCBI Taxonomy" id="182062"/>
    <lineage>
        <taxon>Eukaryota</taxon>
        <taxon>Fungi</taxon>
        <taxon>Dikarya</taxon>
        <taxon>Basidiomycota</taxon>
        <taxon>Agaricomycotina</taxon>
        <taxon>Agaricomycetes</taxon>
        <taxon>Agaricomycetidae</taxon>
        <taxon>Agaricales</taxon>
        <taxon>Marasmiineae</taxon>
        <taxon>Marasmiaceae</taxon>
        <taxon>Tetrapyrgos</taxon>
    </lineage>
</organism>
<accession>A0A8H5GUJ6</accession>
<evidence type="ECO:0008006" key="3">
    <source>
        <dbReference type="Google" id="ProtNLM"/>
    </source>
</evidence>